<dbReference type="Proteomes" id="UP001139516">
    <property type="component" value="Unassembled WGS sequence"/>
</dbReference>
<evidence type="ECO:0000256" key="2">
    <source>
        <dbReference type="ARBA" id="ARBA00022801"/>
    </source>
</evidence>
<gene>
    <name evidence="3" type="ORF">M0638_20195</name>
</gene>
<dbReference type="SUPFAM" id="SSF54637">
    <property type="entry name" value="Thioesterase/thiol ester dehydrase-isomerase"/>
    <property type="match status" value="1"/>
</dbReference>
<keyword evidence="2" id="KW-0378">Hydrolase</keyword>
<accession>A0A9X1YBI5</accession>
<dbReference type="Gene3D" id="3.10.129.10">
    <property type="entry name" value="Hotdog Thioesterase"/>
    <property type="match status" value="1"/>
</dbReference>
<keyword evidence="4" id="KW-1185">Reference proteome</keyword>
<organism evidence="3 4">
    <name type="scientific">Roseomonas acroporae</name>
    <dbReference type="NCBI Taxonomy" id="2937791"/>
    <lineage>
        <taxon>Bacteria</taxon>
        <taxon>Pseudomonadati</taxon>
        <taxon>Pseudomonadota</taxon>
        <taxon>Alphaproteobacteria</taxon>
        <taxon>Acetobacterales</taxon>
        <taxon>Roseomonadaceae</taxon>
        <taxon>Roseomonas</taxon>
    </lineage>
</organism>
<dbReference type="GO" id="GO:0047617">
    <property type="term" value="F:fatty acyl-CoA hydrolase activity"/>
    <property type="evidence" value="ECO:0007669"/>
    <property type="project" value="TreeGrafter"/>
</dbReference>
<dbReference type="PANTHER" id="PTHR31793:SF27">
    <property type="entry name" value="NOVEL THIOESTERASE SUPERFAMILY DOMAIN AND SAPOSIN A-TYPE DOMAIN CONTAINING PROTEIN (0610012H03RIK)"/>
    <property type="match status" value="1"/>
</dbReference>
<comment type="caution">
    <text evidence="3">The sequence shown here is derived from an EMBL/GenBank/DDBJ whole genome shotgun (WGS) entry which is preliminary data.</text>
</comment>
<proteinExistence type="inferred from homology"/>
<dbReference type="Pfam" id="PF13279">
    <property type="entry name" value="4HBT_2"/>
    <property type="match status" value="1"/>
</dbReference>
<sequence length="145" mass="15845">MSKRNGSRDEYRFFLAMPTRWSDNDRYGHADSAACHAYFDTAVARCLIDSGAPCPADSPVIGVVVETHCRYFGPIGFPDTLAAGVRVGHLGNTSVRYEIGLFREGESVASAEGHLVHVYVDRETRRQPMPLPPALRAALAPLLAD</sequence>
<protein>
    <submittedName>
        <fullName evidence="3">Thioesterase family protein</fullName>
    </submittedName>
</protein>
<dbReference type="AlphaFoldDB" id="A0A9X1YBI5"/>
<dbReference type="PANTHER" id="PTHR31793">
    <property type="entry name" value="4-HYDROXYBENZOYL-COA THIOESTERASE FAMILY MEMBER"/>
    <property type="match status" value="1"/>
</dbReference>
<reference evidence="3" key="1">
    <citation type="submission" date="2022-04" db="EMBL/GenBank/DDBJ databases">
        <title>Roseomonas acroporae sp. nov., isolated from coral Acropora digitifera.</title>
        <authorList>
            <person name="Sun H."/>
        </authorList>
    </citation>
    <scope>NUCLEOTIDE SEQUENCE</scope>
    <source>
        <strain evidence="3">NAR14</strain>
    </source>
</reference>
<dbReference type="RefSeq" id="WP_248668811.1">
    <property type="nucleotide sequence ID" value="NZ_JALPRX010000093.1"/>
</dbReference>
<evidence type="ECO:0000313" key="3">
    <source>
        <dbReference type="EMBL" id="MCK8786697.1"/>
    </source>
</evidence>
<dbReference type="CDD" id="cd00586">
    <property type="entry name" value="4HBT"/>
    <property type="match status" value="1"/>
</dbReference>
<comment type="similarity">
    <text evidence="1">Belongs to the 4-hydroxybenzoyl-CoA thioesterase family.</text>
</comment>
<name>A0A9X1YBI5_9PROT</name>
<evidence type="ECO:0000256" key="1">
    <source>
        <dbReference type="ARBA" id="ARBA00005953"/>
    </source>
</evidence>
<evidence type="ECO:0000313" key="4">
    <source>
        <dbReference type="Proteomes" id="UP001139516"/>
    </source>
</evidence>
<dbReference type="EMBL" id="JALPRX010000093">
    <property type="protein sequence ID" value="MCK8786697.1"/>
    <property type="molecule type" value="Genomic_DNA"/>
</dbReference>
<dbReference type="InterPro" id="IPR029069">
    <property type="entry name" value="HotDog_dom_sf"/>
</dbReference>
<dbReference type="InterPro" id="IPR050563">
    <property type="entry name" value="4-hydroxybenzoyl-CoA_TE"/>
</dbReference>